<dbReference type="OrthoDB" id="7698527at2759"/>
<dbReference type="PANTHER" id="PTHR45786">
    <property type="entry name" value="DNA BINDING PROTEIN-LIKE"/>
    <property type="match status" value="1"/>
</dbReference>
<dbReference type="EMBL" id="BGPR01000047">
    <property type="protein sequence ID" value="GBL86286.1"/>
    <property type="molecule type" value="Genomic_DNA"/>
</dbReference>
<gene>
    <name evidence="1" type="ORF">AVEN_132009_1</name>
</gene>
<name>A0A4Y2B4R7_ARAVE</name>
<organism evidence="1 2">
    <name type="scientific">Araneus ventricosus</name>
    <name type="common">Orbweaver spider</name>
    <name type="synonym">Epeira ventricosa</name>
    <dbReference type="NCBI Taxonomy" id="182803"/>
    <lineage>
        <taxon>Eukaryota</taxon>
        <taxon>Metazoa</taxon>
        <taxon>Ecdysozoa</taxon>
        <taxon>Arthropoda</taxon>
        <taxon>Chelicerata</taxon>
        <taxon>Arachnida</taxon>
        <taxon>Araneae</taxon>
        <taxon>Araneomorphae</taxon>
        <taxon>Entelegynae</taxon>
        <taxon>Araneoidea</taxon>
        <taxon>Araneidae</taxon>
        <taxon>Araneus</taxon>
    </lineage>
</organism>
<evidence type="ECO:0000313" key="1">
    <source>
        <dbReference type="EMBL" id="GBL86286.1"/>
    </source>
</evidence>
<dbReference type="Proteomes" id="UP000499080">
    <property type="component" value="Unassembled WGS sequence"/>
</dbReference>
<evidence type="ECO:0008006" key="3">
    <source>
        <dbReference type="Google" id="ProtNLM"/>
    </source>
</evidence>
<dbReference type="AlphaFoldDB" id="A0A4Y2B4R7"/>
<accession>A0A4Y2B4R7</accession>
<reference evidence="1 2" key="1">
    <citation type="journal article" date="2019" name="Sci. Rep.">
        <title>Orb-weaving spider Araneus ventricosus genome elucidates the spidroin gene catalogue.</title>
        <authorList>
            <person name="Kono N."/>
            <person name="Nakamura H."/>
            <person name="Ohtoshi R."/>
            <person name="Moran D.A.P."/>
            <person name="Shinohara A."/>
            <person name="Yoshida Y."/>
            <person name="Fujiwara M."/>
            <person name="Mori M."/>
            <person name="Tomita M."/>
            <person name="Arakawa K."/>
        </authorList>
    </citation>
    <scope>NUCLEOTIDE SEQUENCE [LARGE SCALE GENOMIC DNA]</scope>
</reference>
<protein>
    <recommendedName>
        <fullName evidence="3">Helitron helicase-like domain-containing protein</fullName>
    </recommendedName>
</protein>
<proteinExistence type="predicted"/>
<comment type="caution">
    <text evidence="1">The sequence shown here is derived from an EMBL/GenBank/DDBJ whole genome shotgun (WGS) entry which is preliminary data.</text>
</comment>
<keyword evidence="2" id="KW-1185">Reference proteome</keyword>
<evidence type="ECO:0000313" key="2">
    <source>
        <dbReference type="Proteomes" id="UP000499080"/>
    </source>
</evidence>
<sequence>MEHSDLDLCKYNAPNSRTDVAAIFLGDAGESPENRDICIYPVADSCNNISPLNQCSDPVAYILRFPSGECGWNSNMEHAEERRSAKRIRVTQLQYYSYRFAVRSI</sequence>
<dbReference type="PANTHER" id="PTHR45786:SF74">
    <property type="entry name" value="ATP-DEPENDENT DNA HELICASE"/>
    <property type="match status" value="1"/>
</dbReference>